<dbReference type="OrthoDB" id="2987506at2759"/>
<dbReference type="AlphaFoldDB" id="A0A5C3LHT6"/>
<keyword evidence="2" id="KW-1185">Reference proteome</keyword>
<evidence type="ECO:0000313" key="2">
    <source>
        <dbReference type="Proteomes" id="UP000308652"/>
    </source>
</evidence>
<dbReference type="Proteomes" id="UP000308652">
    <property type="component" value="Unassembled WGS sequence"/>
</dbReference>
<proteinExistence type="predicted"/>
<reference evidence="1 2" key="1">
    <citation type="journal article" date="2019" name="Nat. Ecol. Evol.">
        <title>Megaphylogeny resolves global patterns of mushroom evolution.</title>
        <authorList>
            <person name="Varga T."/>
            <person name="Krizsan K."/>
            <person name="Foldi C."/>
            <person name="Dima B."/>
            <person name="Sanchez-Garcia M."/>
            <person name="Sanchez-Ramirez S."/>
            <person name="Szollosi G.J."/>
            <person name="Szarkandi J.G."/>
            <person name="Papp V."/>
            <person name="Albert L."/>
            <person name="Andreopoulos W."/>
            <person name="Angelini C."/>
            <person name="Antonin V."/>
            <person name="Barry K.W."/>
            <person name="Bougher N.L."/>
            <person name="Buchanan P."/>
            <person name="Buyck B."/>
            <person name="Bense V."/>
            <person name="Catcheside P."/>
            <person name="Chovatia M."/>
            <person name="Cooper J."/>
            <person name="Damon W."/>
            <person name="Desjardin D."/>
            <person name="Finy P."/>
            <person name="Geml J."/>
            <person name="Haridas S."/>
            <person name="Hughes K."/>
            <person name="Justo A."/>
            <person name="Karasinski D."/>
            <person name="Kautmanova I."/>
            <person name="Kiss B."/>
            <person name="Kocsube S."/>
            <person name="Kotiranta H."/>
            <person name="LaButti K.M."/>
            <person name="Lechner B.E."/>
            <person name="Liimatainen K."/>
            <person name="Lipzen A."/>
            <person name="Lukacs Z."/>
            <person name="Mihaltcheva S."/>
            <person name="Morgado L.N."/>
            <person name="Niskanen T."/>
            <person name="Noordeloos M.E."/>
            <person name="Ohm R.A."/>
            <person name="Ortiz-Santana B."/>
            <person name="Ovrebo C."/>
            <person name="Racz N."/>
            <person name="Riley R."/>
            <person name="Savchenko A."/>
            <person name="Shiryaev A."/>
            <person name="Soop K."/>
            <person name="Spirin V."/>
            <person name="Szebenyi C."/>
            <person name="Tomsovsky M."/>
            <person name="Tulloss R.E."/>
            <person name="Uehling J."/>
            <person name="Grigoriev I.V."/>
            <person name="Vagvolgyi C."/>
            <person name="Papp T."/>
            <person name="Martin F.M."/>
            <person name="Miettinen O."/>
            <person name="Hibbett D.S."/>
            <person name="Nagy L.G."/>
        </authorList>
    </citation>
    <scope>NUCLEOTIDE SEQUENCE [LARGE SCALE GENOMIC DNA]</scope>
    <source>
        <strain evidence="1 2">CBS 166.37</strain>
    </source>
</reference>
<gene>
    <name evidence="1" type="ORF">BDQ12DRAFT_671077</name>
</gene>
<evidence type="ECO:0000313" key="1">
    <source>
        <dbReference type="EMBL" id="TFK32427.1"/>
    </source>
</evidence>
<sequence>MAKCTLNIQIDPEGLQTLKDSKYNLCIARKVNGMHNVIWSGNTQYLANNKFSWVDGYEAGAPIKTSTNLHGIESGHTCEVNEAGIVSGAIGSTNNSGKFKVINKLGKLSFGVNTKLGVVGRCKHGRTSLLFLIFNYH</sequence>
<dbReference type="EMBL" id="ML213675">
    <property type="protein sequence ID" value="TFK32427.1"/>
    <property type="molecule type" value="Genomic_DNA"/>
</dbReference>
<accession>A0A5C3LHT6</accession>
<name>A0A5C3LHT6_9AGAR</name>
<organism evidence="1 2">
    <name type="scientific">Crucibulum laeve</name>
    <dbReference type="NCBI Taxonomy" id="68775"/>
    <lineage>
        <taxon>Eukaryota</taxon>
        <taxon>Fungi</taxon>
        <taxon>Dikarya</taxon>
        <taxon>Basidiomycota</taxon>
        <taxon>Agaricomycotina</taxon>
        <taxon>Agaricomycetes</taxon>
        <taxon>Agaricomycetidae</taxon>
        <taxon>Agaricales</taxon>
        <taxon>Agaricineae</taxon>
        <taxon>Nidulariaceae</taxon>
        <taxon>Crucibulum</taxon>
    </lineage>
</organism>
<protein>
    <submittedName>
        <fullName evidence="1">Uncharacterized protein</fullName>
    </submittedName>
</protein>